<reference evidence="2" key="1">
    <citation type="submission" date="2020-05" db="EMBL/GenBank/DDBJ databases">
        <authorList>
            <person name="Chiriac C."/>
            <person name="Salcher M."/>
            <person name="Ghai R."/>
            <person name="Kavagutti S V."/>
        </authorList>
    </citation>
    <scope>NUCLEOTIDE SEQUENCE</scope>
</reference>
<protein>
    <submittedName>
        <fullName evidence="2">Unannotated protein</fullName>
    </submittedName>
</protein>
<evidence type="ECO:0000313" key="2">
    <source>
        <dbReference type="EMBL" id="CAB4906468.1"/>
    </source>
</evidence>
<accession>A0A6J7GIK8</accession>
<dbReference type="EMBL" id="CAFBMB010000113">
    <property type="protein sequence ID" value="CAB4906468.1"/>
    <property type="molecule type" value="Genomic_DNA"/>
</dbReference>
<organism evidence="2">
    <name type="scientific">freshwater metagenome</name>
    <dbReference type="NCBI Taxonomy" id="449393"/>
    <lineage>
        <taxon>unclassified sequences</taxon>
        <taxon>metagenomes</taxon>
        <taxon>ecological metagenomes</taxon>
    </lineage>
</organism>
<proteinExistence type="predicted"/>
<feature type="region of interest" description="Disordered" evidence="1">
    <location>
        <begin position="187"/>
        <end position="216"/>
    </location>
</feature>
<evidence type="ECO:0000256" key="1">
    <source>
        <dbReference type="SAM" id="MobiDB-lite"/>
    </source>
</evidence>
<sequence>MHRDAVENVALSLQFDADLLANRATTIGAKQILGANRVLLARLDHPNNGCHAVVVLSQLHQLMPKANRAGRLRLGVLQQDGLEANLWQVCLPAGARDQPVGIGATRAPRLLLRDEATEVGVVTGEPGIPRSGGHVLRRGAGSINVIGHTCPAIELHGALLQHVCLRQNRGRRRIRDGERCHAEITEQHRCGQSGTPGADNEDGNFDIRRHGSPLSS</sequence>
<dbReference type="AlphaFoldDB" id="A0A6J7GIK8"/>
<name>A0A6J7GIK8_9ZZZZ</name>
<gene>
    <name evidence="2" type="ORF">UFOPK3516_01222</name>
</gene>